<dbReference type="RefSeq" id="WP_109644872.1">
    <property type="nucleotide sequence ID" value="NZ_QGGB01000003.1"/>
</dbReference>
<name>A0A316TSD8_9BACT</name>
<sequence>MSAEKLKDYTADLLTLETHLYNAVNKQRTSDQAGDADAMELLNSIDRILRSQIDALENQIDRLGGGRKSDLKELLGSFAGLAAGLIDSVRKDPVSKMLRDDYTALSMLATGYTMLHTHALGMDDQELAELSVNHLGEITPVITELSRVIPMVVARESTGLDKSTAEEIGRKAMEETQKMWRAGQIDKEPVVL</sequence>
<evidence type="ECO:0000313" key="2">
    <source>
        <dbReference type="Proteomes" id="UP000245533"/>
    </source>
</evidence>
<organism evidence="1 2">
    <name type="scientific">Rhodohalobacter mucosus</name>
    <dbReference type="NCBI Taxonomy" id="2079485"/>
    <lineage>
        <taxon>Bacteria</taxon>
        <taxon>Pseudomonadati</taxon>
        <taxon>Balneolota</taxon>
        <taxon>Balneolia</taxon>
        <taxon>Balneolales</taxon>
        <taxon>Balneolaceae</taxon>
        <taxon>Rhodohalobacter</taxon>
    </lineage>
</organism>
<dbReference type="OrthoDB" id="5505150at2"/>
<comment type="caution">
    <text evidence="1">The sequence shown here is derived from an EMBL/GenBank/DDBJ whole genome shotgun (WGS) entry which is preliminary data.</text>
</comment>
<dbReference type="AlphaFoldDB" id="A0A316TSD8"/>
<evidence type="ECO:0000313" key="1">
    <source>
        <dbReference type="EMBL" id="PWN07310.1"/>
    </source>
</evidence>
<evidence type="ECO:0008006" key="3">
    <source>
        <dbReference type="Google" id="ProtNLM"/>
    </source>
</evidence>
<dbReference type="Gene3D" id="1.20.1260.10">
    <property type="match status" value="1"/>
</dbReference>
<reference evidence="1 2" key="1">
    <citation type="submission" date="2018-05" db="EMBL/GenBank/DDBJ databases">
        <title>Rhodohalobacter halophilus gen. nov., sp. nov., a moderately halophilic member of the family Balneolaceae.</title>
        <authorList>
            <person name="Liu Z.-W."/>
        </authorList>
    </citation>
    <scope>NUCLEOTIDE SEQUENCE [LARGE SCALE GENOMIC DNA]</scope>
    <source>
        <strain evidence="1 2">8A47</strain>
    </source>
</reference>
<gene>
    <name evidence="1" type="ORF">DDZ15_03310</name>
</gene>
<protein>
    <recommendedName>
        <fullName evidence="3">Ferritin-like metal-binding protein YciE</fullName>
    </recommendedName>
</protein>
<proteinExistence type="predicted"/>
<keyword evidence="2" id="KW-1185">Reference proteome</keyword>
<dbReference type="InterPro" id="IPR012347">
    <property type="entry name" value="Ferritin-like"/>
</dbReference>
<dbReference type="Proteomes" id="UP000245533">
    <property type="component" value="Unassembled WGS sequence"/>
</dbReference>
<dbReference type="EMBL" id="QGGB01000003">
    <property type="protein sequence ID" value="PWN07310.1"/>
    <property type="molecule type" value="Genomic_DNA"/>
</dbReference>
<accession>A0A316TSD8</accession>